<proteinExistence type="predicted"/>
<organism evidence="1 2">
    <name type="scientific">Teichococcus globiformis</name>
    <dbReference type="NCBI Taxonomy" id="2307229"/>
    <lineage>
        <taxon>Bacteria</taxon>
        <taxon>Pseudomonadati</taxon>
        <taxon>Pseudomonadota</taxon>
        <taxon>Alphaproteobacteria</taxon>
        <taxon>Acetobacterales</taxon>
        <taxon>Roseomonadaceae</taxon>
        <taxon>Roseomonas</taxon>
    </lineage>
</organism>
<accession>A0ABV7FVV7</accession>
<dbReference type="RefSeq" id="WP_379594746.1">
    <property type="nucleotide sequence ID" value="NZ_JBHRTN010000005.1"/>
</dbReference>
<comment type="caution">
    <text evidence="1">The sequence shown here is derived from an EMBL/GenBank/DDBJ whole genome shotgun (WGS) entry which is preliminary data.</text>
</comment>
<reference evidence="2" key="1">
    <citation type="journal article" date="2019" name="Int. J. Syst. Evol. Microbiol.">
        <title>The Global Catalogue of Microorganisms (GCM) 10K type strain sequencing project: providing services to taxonomists for standard genome sequencing and annotation.</title>
        <authorList>
            <consortium name="The Broad Institute Genomics Platform"/>
            <consortium name="The Broad Institute Genome Sequencing Center for Infectious Disease"/>
            <person name="Wu L."/>
            <person name="Ma J."/>
        </authorList>
    </citation>
    <scope>NUCLEOTIDE SEQUENCE [LARGE SCALE GENOMIC DNA]</scope>
    <source>
        <strain evidence="2">KCTC 52094</strain>
    </source>
</reference>
<name>A0ABV7FVV7_9PROT</name>
<sequence>MTTDSTPFEEAARIVEAMSGGMSETASVEMAGIAKAVRESERLGGTWDDAAMVVARYQKIVSFEVLSVMPEVTKAIRDRTVDS</sequence>
<keyword evidence="2" id="KW-1185">Reference proteome</keyword>
<evidence type="ECO:0000313" key="1">
    <source>
        <dbReference type="EMBL" id="MFC3124320.1"/>
    </source>
</evidence>
<dbReference type="EMBL" id="JBHRTN010000005">
    <property type="protein sequence ID" value="MFC3124320.1"/>
    <property type="molecule type" value="Genomic_DNA"/>
</dbReference>
<evidence type="ECO:0000313" key="2">
    <source>
        <dbReference type="Proteomes" id="UP001595593"/>
    </source>
</evidence>
<protein>
    <submittedName>
        <fullName evidence="1">Uncharacterized protein</fullName>
    </submittedName>
</protein>
<gene>
    <name evidence="1" type="ORF">ACFOD4_04540</name>
</gene>
<dbReference type="Proteomes" id="UP001595593">
    <property type="component" value="Unassembled WGS sequence"/>
</dbReference>